<dbReference type="EMBL" id="BART01008818">
    <property type="protein sequence ID" value="GAG58541.1"/>
    <property type="molecule type" value="Genomic_DNA"/>
</dbReference>
<name>X1AER7_9ZZZZ</name>
<protein>
    <submittedName>
        <fullName evidence="1">Uncharacterized protein</fullName>
    </submittedName>
</protein>
<dbReference type="AlphaFoldDB" id="X1AER7"/>
<proteinExistence type="predicted"/>
<reference evidence="1" key="1">
    <citation type="journal article" date="2014" name="Front. Microbiol.">
        <title>High frequency of phylogenetically diverse reductive dehalogenase-homologous genes in deep subseafloor sedimentary metagenomes.</title>
        <authorList>
            <person name="Kawai M."/>
            <person name="Futagami T."/>
            <person name="Toyoda A."/>
            <person name="Takaki Y."/>
            <person name="Nishi S."/>
            <person name="Hori S."/>
            <person name="Arai W."/>
            <person name="Tsubouchi T."/>
            <person name="Morono Y."/>
            <person name="Uchiyama I."/>
            <person name="Ito T."/>
            <person name="Fujiyama A."/>
            <person name="Inagaki F."/>
            <person name="Takami H."/>
        </authorList>
    </citation>
    <scope>NUCLEOTIDE SEQUENCE</scope>
    <source>
        <strain evidence="1">Expedition CK06-06</strain>
    </source>
</reference>
<organism evidence="1">
    <name type="scientific">marine sediment metagenome</name>
    <dbReference type="NCBI Taxonomy" id="412755"/>
    <lineage>
        <taxon>unclassified sequences</taxon>
        <taxon>metagenomes</taxon>
        <taxon>ecological metagenomes</taxon>
    </lineage>
</organism>
<gene>
    <name evidence="1" type="ORF">S01H4_19730</name>
</gene>
<sequence>MPTAQVTICNLAMGWLGANLLTSITDEIIEGRLCRTNYDSLRDAVLEDHAWVFANARRILSPDPIAPEFGFKQRFRLPADCIRVLSANGSDRDDNQTVWVREGDFLLSNFEVLYLKYTRRVTEEALFSPNFTQAFATRIAADLCIPITESRTLQESLQGAYLYKLEGAAATDGMQGTSQRIRSNVLLGSRAGFFPGSGSFGNLGAG</sequence>
<comment type="caution">
    <text evidence="1">The sequence shown here is derived from an EMBL/GenBank/DDBJ whole genome shotgun (WGS) entry which is preliminary data.</text>
</comment>
<evidence type="ECO:0000313" key="1">
    <source>
        <dbReference type="EMBL" id="GAG58541.1"/>
    </source>
</evidence>
<accession>X1AER7</accession>